<organism evidence="2 3">
    <name type="scientific">Arabidopsis thaliana x Arabidopsis arenosa</name>
    <dbReference type="NCBI Taxonomy" id="1240361"/>
    <lineage>
        <taxon>Eukaryota</taxon>
        <taxon>Viridiplantae</taxon>
        <taxon>Streptophyta</taxon>
        <taxon>Embryophyta</taxon>
        <taxon>Tracheophyta</taxon>
        <taxon>Spermatophyta</taxon>
        <taxon>Magnoliopsida</taxon>
        <taxon>eudicotyledons</taxon>
        <taxon>Gunneridae</taxon>
        <taxon>Pentapetalae</taxon>
        <taxon>rosids</taxon>
        <taxon>malvids</taxon>
        <taxon>Brassicales</taxon>
        <taxon>Brassicaceae</taxon>
        <taxon>Camelineae</taxon>
        <taxon>Arabidopsis</taxon>
    </lineage>
</organism>
<dbReference type="InterPro" id="IPR008271">
    <property type="entry name" value="Ser/Thr_kinase_AS"/>
</dbReference>
<dbReference type="InterPro" id="IPR046958">
    <property type="entry name" value="RBK1/2/STUNTED"/>
</dbReference>
<dbReference type="PANTHER" id="PTHR47987">
    <property type="entry name" value="OS08G0249100 PROTEIN"/>
    <property type="match status" value="1"/>
</dbReference>
<reference evidence="2 3" key="1">
    <citation type="submission" date="2020-12" db="EMBL/GenBank/DDBJ databases">
        <title>Concerted genomic and epigenomic changes stabilize Arabidopsis allopolyploids.</title>
        <authorList>
            <person name="Chen Z."/>
        </authorList>
    </citation>
    <scope>NUCLEOTIDE SEQUENCE [LARGE SCALE GENOMIC DNA]</scope>
    <source>
        <strain evidence="2">Allo738</strain>
        <tissue evidence="2">Leaf</tissue>
    </source>
</reference>
<evidence type="ECO:0000313" key="3">
    <source>
        <dbReference type="Proteomes" id="UP000694240"/>
    </source>
</evidence>
<dbReference type="GO" id="GO:0004672">
    <property type="term" value="F:protein kinase activity"/>
    <property type="evidence" value="ECO:0007669"/>
    <property type="project" value="InterPro"/>
</dbReference>
<feature type="domain" description="Protein kinase" evidence="1">
    <location>
        <begin position="132"/>
        <end position="414"/>
    </location>
</feature>
<dbReference type="InterPro" id="IPR001245">
    <property type="entry name" value="Ser-Thr/Tyr_kinase_cat_dom"/>
</dbReference>
<name>A0A8T1Y4W8_9BRAS</name>
<comment type="caution">
    <text evidence="2">The sequence shown here is derived from an EMBL/GenBank/DDBJ whole genome shotgun (WGS) entry which is preliminary data.</text>
</comment>
<dbReference type="Pfam" id="PF07714">
    <property type="entry name" value="PK_Tyr_Ser-Thr"/>
    <property type="match status" value="1"/>
</dbReference>
<keyword evidence="3" id="KW-1185">Reference proteome</keyword>
<accession>A0A8T1Y4W8</accession>
<dbReference type="EMBL" id="JAEFBK010000012">
    <property type="protein sequence ID" value="KAG7540328.1"/>
    <property type="molecule type" value="Genomic_DNA"/>
</dbReference>
<protein>
    <submittedName>
        <fullName evidence="2">Protein kinase domain</fullName>
    </submittedName>
</protein>
<evidence type="ECO:0000313" key="2">
    <source>
        <dbReference type="EMBL" id="KAG7540328.1"/>
    </source>
</evidence>
<dbReference type="PROSITE" id="PS00108">
    <property type="entry name" value="PROTEIN_KINASE_ST"/>
    <property type="match status" value="1"/>
</dbReference>
<keyword evidence="2" id="KW-0418">Kinase</keyword>
<dbReference type="PANTHER" id="PTHR47987:SF11">
    <property type="entry name" value="RECEPTOR-LIKE CYTOSOLIC SERINE_THREONINE-PROTEIN KINASE RBK1 ISOFORM X1"/>
    <property type="match status" value="1"/>
</dbReference>
<dbReference type="AlphaFoldDB" id="A0A8T1Y4W8"/>
<dbReference type="FunFam" id="1.10.510.10:FF:000284">
    <property type="entry name" value="Putative receptor-like serine/threonine-protein kinase"/>
    <property type="match status" value="1"/>
</dbReference>
<gene>
    <name evidence="2" type="ORF">ISN45_Aa07g005460</name>
</gene>
<keyword evidence="2" id="KW-0808">Transferase</keyword>
<dbReference type="Proteomes" id="UP000694240">
    <property type="component" value="Chromosome 12"/>
</dbReference>
<dbReference type="InterPro" id="IPR000719">
    <property type="entry name" value="Prot_kinase_dom"/>
</dbReference>
<sequence>MYEYNEFWYHYLVRETNELLASRLIKVKMVEEKRKISGRSVSLPSIDILLDEKPGWPFLKRATLGTPQVHQWHTRKVSVVNWVMSLPERFPSHHHQTLNYETSLIKKQIKNILRDNRKWFNYNVLKKATSDFSQENVIGKGGSNEVYRGMLEDGKGIAVKILKSSSKEAMTNFVHEVNIISSLSHQNISPLLGVCVQDNELISVYNLSTTGSLEETLHGKKKGKYVLSWEERFKIAIGLAEALDYLHNRCSKPVIHRDVKTSNVLLSAELQPQLSDFGLSMWGPTTSRYSIQGDVVGTFGYLAPEYFMYGKVSDKVDVYAFGVVLLELISGRHPISPQNPRGQESLVMWAKPLIDSGNLKRLLDPDVTDIFDESQFQRMVLAASHCLTRSATHRPNIRQILRLLRDENEAGKWIMEEEENEDCFDDEVYPNSSTELHLSLAMLEVEDDEYASISSMERSNNSLFSSSCSYRELQT</sequence>
<dbReference type="FunFam" id="3.30.200.20:FF:000268">
    <property type="entry name" value="probable receptor-like serine/threonine-protein kinase At5g57670"/>
    <property type="match status" value="1"/>
</dbReference>
<dbReference type="SMART" id="SM00220">
    <property type="entry name" value="S_TKc"/>
    <property type="match status" value="1"/>
</dbReference>
<dbReference type="PROSITE" id="PS50011">
    <property type="entry name" value="PROTEIN_KINASE_DOM"/>
    <property type="match status" value="1"/>
</dbReference>
<evidence type="ECO:0000259" key="1">
    <source>
        <dbReference type="PROSITE" id="PS50011"/>
    </source>
</evidence>
<dbReference type="GO" id="GO:0005524">
    <property type="term" value="F:ATP binding"/>
    <property type="evidence" value="ECO:0007669"/>
    <property type="project" value="InterPro"/>
</dbReference>
<proteinExistence type="predicted"/>